<dbReference type="Gene3D" id="1.10.4100.10">
    <property type="entry name" value="2-methylcitrate dehydratase PrpD"/>
    <property type="match status" value="1"/>
</dbReference>
<evidence type="ECO:0000259" key="3">
    <source>
        <dbReference type="Pfam" id="PF19305"/>
    </source>
</evidence>
<dbReference type="InterPro" id="IPR045337">
    <property type="entry name" value="MmgE_PrpD_C"/>
</dbReference>
<keyword evidence="5" id="KW-1185">Reference proteome</keyword>
<proteinExistence type="inferred from homology"/>
<protein>
    <submittedName>
        <fullName evidence="4">MmgE/PrpD family protein</fullName>
    </submittedName>
</protein>
<evidence type="ECO:0000313" key="5">
    <source>
        <dbReference type="Proteomes" id="UP001500449"/>
    </source>
</evidence>
<dbReference type="Proteomes" id="UP001500449">
    <property type="component" value="Unassembled WGS sequence"/>
</dbReference>
<organism evidence="4 5">
    <name type="scientific">Pseudonocardia ailaonensis</name>
    <dbReference type="NCBI Taxonomy" id="367279"/>
    <lineage>
        <taxon>Bacteria</taxon>
        <taxon>Bacillati</taxon>
        <taxon>Actinomycetota</taxon>
        <taxon>Actinomycetes</taxon>
        <taxon>Pseudonocardiales</taxon>
        <taxon>Pseudonocardiaceae</taxon>
        <taxon>Pseudonocardia</taxon>
    </lineage>
</organism>
<dbReference type="InterPro" id="IPR042183">
    <property type="entry name" value="MmgE/PrpD_sf_1"/>
</dbReference>
<dbReference type="InterPro" id="IPR042188">
    <property type="entry name" value="MmgE/PrpD_sf_2"/>
</dbReference>
<dbReference type="InterPro" id="IPR005656">
    <property type="entry name" value="MmgE_PrpD"/>
</dbReference>
<reference evidence="4 5" key="1">
    <citation type="journal article" date="2019" name="Int. J. Syst. Evol. Microbiol.">
        <title>The Global Catalogue of Microorganisms (GCM) 10K type strain sequencing project: providing services to taxonomists for standard genome sequencing and annotation.</title>
        <authorList>
            <consortium name="The Broad Institute Genomics Platform"/>
            <consortium name="The Broad Institute Genome Sequencing Center for Infectious Disease"/>
            <person name="Wu L."/>
            <person name="Ma J."/>
        </authorList>
    </citation>
    <scope>NUCLEOTIDE SEQUENCE [LARGE SCALE GENOMIC DNA]</scope>
    <source>
        <strain evidence="4 5">JCM 16009</strain>
    </source>
</reference>
<dbReference type="SUPFAM" id="SSF103378">
    <property type="entry name" value="2-methylcitrate dehydratase PrpD"/>
    <property type="match status" value="1"/>
</dbReference>
<comment type="caution">
    <text evidence="4">The sequence shown here is derived from an EMBL/GenBank/DDBJ whole genome shotgun (WGS) entry which is preliminary data.</text>
</comment>
<evidence type="ECO:0000313" key="4">
    <source>
        <dbReference type="EMBL" id="GAA1879912.1"/>
    </source>
</evidence>
<dbReference type="PANTHER" id="PTHR16943:SF8">
    <property type="entry name" value="2-METHYLCITRATE DEHYDRATASE"/>
    <property type="match status" value="1"/>
</dbReference>
<dbReference type="PANTHER" id="PTHR16943">
    <property type="entry name" value="2-METHYLCITRATE DEHYDRATASE-RELATED"/>
    <property type="match status" value="1"/>
</dbReference>
<evidence type="ECO:0000256" key="1">
    <source>
        <dbReference type="ARBA" id="ARBA00006174"/>
    </source>
</evidence>
<feature type="domain" description="MmgE/PrpD C-terminal" evidence="3">
    <location>
        <begin position="269"/>
        <end position="428"/>
    </location>
</feature>
<accession>A0ABN2NPU6</accession>
<dbReference type="InterPro" id="IPR045336">
    <property type="entry name" value="MmgE_PrpD_N"/>
</dbReference>
<name>A0ABN2NPU6_9PSEU</name>
<dbReference type="InterPro" id="IPR036148">
    <property type="entry name" value="MmgE/PrpD_sf"/>
</dbReference>
<sequence>MSISAQLAEYLAGAADAALPPDVEEKTALHVLDTLAAGISGSRLTAGIRGQAYAARHPTAGGVPIWGTALKVDAGVAALANGMAAHADETDDSHAPSISHPGCGVVPAALALGPELTREHLFRAVAAGYDVGTRLNLATGTAAFRDQGARSSHAFASLFGAVAAGAVALRLPAERAMAALSYGTQLASGVTTWLRDRAHVEKAFVFAGMPAHNGVLACRIADAGWESVPDPFDSAPSFFGAHAENPHPGLLVDGLGTRFEVMATTIKKYAVGSPAQAAVQAAEDLVQQGIVAADVTAIEILLPANAAHVVDGRDMPDVCVQYLVAGTLVDRGFGFAMAHDHARMEDPEIRALWRHTRLVPDEATSGTRAGTVRVRMRDDRVVTAVVTDVRGTAENPMTRTEIVAKSEDLLEPVLGRNRTRELITQVLDGDPSARLAALG</sequence>
<comment type="similarity">
    <text evidence="1">Belongs to the PrpD family.</text>
</comment>
<evidence type="ECO:0000259" key="2">
    <source>
        <dbReference type="Pfam" id="PF03972"/>
    </source>
</evidence>
<dbReference type="EMBL" id="BAAAQK010000029">
    <property type="protein sequence ID" value="GAA1879912.1"/>
    <property type="molecule type" value="Genomic_DNA"/>
</dbReference>
<dbReference type="RefSeq" id="WP_344427870.1">
    <property type="nucleotide sequence ID" value="NZ_BAAAQK010000029.1"/>
</dbReference>
<feature type="domain" description="MmgE/PrpD N-terminal" evidence="2">
    <location>
        <begin position="6"/>
        <end position="245"/>
    </location>
</feature>
<dbReference type="Pfam" id="PF19305">
    <property type="entry name" value="MmgE_PrpD_C"/>
    <property type="match status" value="1"/>
</dbReference>
<gene>
    <name evidence="4" type="ORF">GCM10009836_71590</name>
</gene>
<dbReference type="Gene3D" id="3.30.1330.120">
    <property type="entry name" value="2-methylcitrate dehydratase PrpD"/>
    <property type="match status" value="1"/>
</dbReference>
<dbReference type="Pfam" id="PF03972">
    <property type="entry name" value="MmgE_PrpD_N"/>
    <property type="match status" value="1"/>
</dbReference>